<keyword evidence="3" id="KW-1185">Reference proteome</keyword>
<gene>
    <name evidence="2" type="ORF">EHQ64_18395</name>
</gene>
<evidence type="ECO:0000256" key="1">
    <source>
        <dbReference type="SAM" id="MobiDB-lite"/>
    </source>
</evidence>
<accession>A0A4R9JYZ3</accession>
<name>A0A4R9JYZ3_9LEPT</name>
<organism evidence="2 3">
    <name type="scientific">Leptospira sarikeiensis</name>
    <dbReference type="NCBI Taxonomy" id="2484943"/>
    <lineage>
        <taxon>Bacteria</taxon>
        <taxon>Pseudomonadati</taxon>
        <taxon>Spirochaetota</taxon>
        <taxon>Spirochaetia</taxon>
        <taxon>Leptospirales</taxon>
        <taxon>Leptospiraceae</taxon>
        <taxon>Leptospira</taxon>
    </lineage>
</organism>
<proteinExistence type="predicted"/>
<comment type="caution">
    <text evidence="2">The sequence shown here is derived from an EMBL/GenBank/DDBJ whole genome shotgun (WGS) entry which is preliminary data.</text>
</comment>
<dbReference type="EMBL" id="RQGF01000038">
    <property type="protein sequence ID" value="TGL58483.1"/>
    <property type="molecule type" value="Genomic_DNA"/>
</dbReference>
<evidence type="ECO:0000313" key="3">
    <source>
        <dbReference type="Proteomes" id="UP000297762"/>
    </source>
</evidence>
<evidence type="ECO:0000313" key="2">
    <source>
        <dbReference type="EMBL" id="TGL58483.1"/>
    </source>
</evidence>
<feature type="compositionally biased region" description="Acidic residues" evidence="1">
    <location>
        <begin position="98"/>
        <end position="108"/>
    </location>
</feature>
<sequence length="244" mass="28069">MMLYIALALILVGILCFIYVSFQPNSKKEFSSGAFLKGNPVSGREKKISQDTLASLKKPVQSGRSEIYSQMDIAFAEERKIRPLSERQKQESFREDSEIPETEEEEILTESLGNSRGEILEMTTEPERIQTARIPKEEEWSMEGVLFLDLSGRLPYEALQEKIRPETLKGFRRMGKGSIREIPGGFSFQARNSEFSYKLNEVEKIVFYDEGFALLPLKREYPTPIFLTKDGEKFKSYLEYTSNV</sequence>
<feature type="region of interest" description="Disordered" evidence="1">
    <location>
        <begin position="86"/>
        <end position="110"/>
    </location>
</feature>
<dbReference type="OrthoDB" id="340227at2"/>
<reference evidence="2" key="1">
    <citation type="journal article" date="2019" name="PLoS Negl. Trop. Dis.">
        <title>Revisiting the worldwide diversity of Leptospira species in the environment.</title>
        <authorList>
            <person name="Vincent A.T."/>
            <person name="Schiettekatte O."/>
            <person name="Bourhy P."/>
            <person name="Veyrier F.J."/>
            <person name="Picardeau M."/>
        </authorList>
    </citation>
    <scope>NUCLEOTIDE SEQUENCE [LARGE SCALE GENOMIC DNA]</scope>
    <source>
        <strain evidence="2">201702455</strain>
    </source>
</reference>
<dbReference type="Proteomes" id="UP000297762">
    <property type="component" value="Unassembled WGS sequence"/>
</dbReference>
<dbReference type="RefSeq" id="WP_135651268.1">
    <property type="nucleotide sequence ID" value="NZ_RQGF01000038.1"/>
</dbReference>
<feature type="compositionally biased region" description="Basic and acidic residues" evidence="1">
    <location>
        <begin position="86"/>
        <end position="97"/>
    </location>
</feature>
<dbReference type="AlphaFoldDB" id="A0A4R9JYZ3"/>
<dbReference type="NCBIfam" id="NF047771">
    <property type="entry name" value="LIC_11490_fam"/>
    <property type="match status" value="1"/>
</dbReference>
<protein>
    <submittedName>
        <fullName evidence="2">Uncharacterized protein</fullName>
    </submittedName>
</protein>